<dbReference type="EMBL" id="CAJPDR010000248">
    <property type="protein sequence ID" value="CAF9928326.1"/>
    <property type="molecule type" value="Genomic_DNA"/>
</dbReference>
<evidence type="ECO:0000313" key="3">
    <source>
        <dbReference type="Proteomes" id="UP000664203"/>
    </source>
</evidence>
<dbReference type="GO" id="GO:0005739">
    <property type="term" value="C:mitochondrion"/>
    <property type="evidence" value="ECO:0007669"/>
    <property type="project" value="TreeGrafter"/>
</dbReference>
<dbReference type="AlphaFoldDB" id="A0A8H3FVU2"/>
<organism evidence="2 3">
    <name type="scientific">Alectoria fallacina</name>
    <dbReference type="NCBI Taxonomy" id="1903189"/>
    <lineage>
        <taxon>Eukaryota</taxon>
        <taxon>Fungi</taxon>
        <taxon>Dikarya</taxon>
        <taxon>Ascomycota</taxon>
        <taxon>Pezizomycotina</taxon>
        <taxon>Lecanoromycetes</taxon>
        <taxon>OSLEUM clade</taxon>
        <taxon>Lecanoromycetidae</taxon>
        <taxon>Lecanorales</taxon>
        <taxon>Lecanorineae</taxon>
        <taxon>Parmeliaceae</taxon>
        <taxon>Alectoria</taxon>
    </lineage>
</organism>
<accession>A0A8H3FVU2</accession>
<protein>
    <submittedName>
        <fullName evidence="2">Uncharacterized protein</fullName>
    </submittedName>
</protein>
<comment type="caution">
    <text evidence="2">The sequence shown here is derived from an EMBL/GenBank/DDBJ whole genome shotgun (WGS) entry which is preliminary data.</text>
</comment>
<feature type="compositionally biased region" description="Polar residues" evidence="1">
    <location>
        <begin position="280"/>
        <end position="290"/>
    </location>
</feature>
<dbReference type="SUPFAM" id="SSF54637">
    <property type="entry name" value="Thioesterase/thiol ester dehydrase-isomerase"/>
    <property type="match status" value="1"/>
</dbReference>
<gene>
    <name evidence="2" type="ORF">ALECFALPRED_004002</name>
</gene>
<feature type="region of interest" description="Disordered" evidence="1">
    <location>
        <begin position="75"/>
        <end position="97"/>
    </location>
</feature>
<dbReference type="PANTHER" id="PTHR28152:SF1">
    <property type="entry name" value="HYDROXYACYL-THIOESTER DEHYDRATASE TYPE 2, MITOCHONDRIAL"/>
    <property type="match status" value="1"/>
</dbReference>
<sequence>MWAGGSMVFLQDIEVKGHPYHCIESIADVQVKGREGEEKVFVRVERIVFPGKYPGEVKAKRRLVEQRTLVFMRDNRQEGSPAVSQSPSKILKPTQTPDFSHKMIPTRELLFRFSALTLNAHAIHLDKHFCREVEGHRDLLVHGPLTVVLMIEVLRNHLQTLAESGRFSLERTPEKITQIQYRNLAPLYAGEEMKICVKRREKETERRTSTWDVWIEGLDGGYAFKGTVETVTRFSGLDKPFTSSRLSEDVSGFGITPQQEENLEGETIPEEQIALQNSINARNEPVSNEESILKEDLVLEERTEKQKEDEAEDETEDETAPYFQR</sequence>
<evidence type="ECO:0000256" key="1">
    <source>
        <dbReference type="SAM" id="MobiDB-lite"/>
    </source>
</evidence>
<evidence type="ECO:0000313" key="2">
    <source>
        <dbReference type="EMBL" id="CAF9928326.1"/>
    </source>
</evidence>
<dbReference type="Proteomes" id="UP000664203">
    <property type="component" value="Unassembled WGS sequence"/>
</dbReference>
<feature type="region of interest" description="Disordered" evidence="1">
    <location>
        <begin position="280"/>
        <end position="325"/>
    </location>
</feature>
<keyword evidence="3" id="KW-1185">Reference proteome</keyword>
<feature type="compositionally biased region" description="Polar residues" evidence="1">
    <location>
        <begin position="82"/>
        <end position="97"/>
    </location>
</feature>
<dbReference type="PANTHER" id="PTHR28152">
    <property type="entry name" value="HYDROXYACYL-THIOESTER DEHYDRATASE TYPE 2, MITOCHONDRIAL"/>
    <property type="match status" value="1"/>
</dbReference>
<name>A0A8H3FVU2_9LECA</name>
<feature type="compositionally biased region" description="Basic and acidic residues" evidence="1">
    <location>
        <begin position="291"/>
        <end position="308"/>
    </location>
</feature>
<feature type="compositionally biased region" description="Acidic residues" evidence="1">
    <location>
        <begin position="309"/>
        <end position="319"/>
    </location>
</feature>
<reference evidence="2" key="1">
    <citation type="submission" date="2021-03" db="EMBL/GenBank/DDBJ databases">
        <authorList>
            <person name="Tagirdzhanova G."/>
        </authorList>
    </citation>
    <scope>NUCLEOTIDE SEQUENCE</scope>
</reference>
<dbReference type="GO" id="GO:0019171">
    <property type="term" value="F:(3R)-hydroxyacyl-[acyl-carrier-protein] dehydratase activity"/>
    <property type="evidence" value="ECO:0007669"/>
    <property type="project" value="TreeGrafter"/>
</dbReference>
<dbReference type="InterPro" id="IPR029069">
    <property type="entry name" value="HotDog_dom_sf"/>
</dbReference>
<dbReference type="OrthoDB" id="3257538at2759"/>
<proteinExistence type="predicted"/>
<dbReference type="Gene3D" id="3.10.129.10">
    <property type="entry name" value="Hotdog Thioesterase"/>
    <property type="match status" value="1"/>
</dbReference>
<dbReference type="InterPro" id="IPR052741">
    <property type="entry name" value="Mitochondrial_HTD2"/>
</dbReference>